<keyword evidence="7 11" id="KW-0472">Membrane</keyword>
<keyword evidence="4 11" id="KW-0812">Transmembrane</keyword>
<dbReference type="GO" id="GO:0004984">
    <property type="term" value="F:olfactory receptor activity"/>
    <property type="evidence" value="ECO:0007669"/>
    <property type="project" value="InterPro"/>
</dbReference>
<dbReference type="Pfam" id="PF02949">
    <property type="entry name" value="7tm_6"/>
    <property type="match status" value="2"/>
</dbReference>
<feature type="transmembrane region" description="Helical" evidence="11">
    <location>
        <begin position="41"/>
        <end position="62"/>
    </location>
</feature>
<comment type="subcellular location">
    <subcellularLocation>
        <location evidence="1">Cell membrane</location>
        <topology evidence="1">Multi-pass membrane protein</topology>
    </subcellularLocation>
</comment>
<name>A0AB40A5T1_DROSZ</name>
<evidence type="ECO:0000256" key="6">
    <source>
        <dbReference type="ARBA" id="ARBA00022989"/>
    </source>
</evidence>
<feature type="transmembrane region" description="Helical" evidence="11">
    <location>
        <begin position="620"/>
        <end position="639"/>
    </location>
</feature>
<evidence type="ECO:0000313" key="13">
    <source>
        <dbReference type="RefSeq" id="XP_036671885.3"/>
    </source>
</evidence>
<evidence type="ECO:0000256" key="8">
    <source>
        <dbReference type="ARBA" id="ARBA00023170"/>
    </source>
</evidence>
<evidence type="ECO:0000256" key="10">
    <source>
        <dbReference type="ARBA" id="ARBA00038679"/>
    </source>
</evidence>
<gene>
    <name evidence="13" type="primary">Or69a</name>
</gene>
<organism evidence="12 13">
    <name type="scientific">Drosophila suzukii</name>
    <name type="common">Spotted-wing drosophila fruit fly</name>
    <dbReference type="NCBI Taxonomy" id="28584"/>
    <lineage>
        <taxon>Eukaryota</taxon>
        <taxon>Metazoa</taxon>
        <taxon>Ecdysozoa</taxon>
        <taxon>Arthropoda</taxon>
        <taxon>Hexapoda</taxon>
        <taxon>Insecta</taxon>
        <taxon>Pterygota</taxon>
        <taxon>Neoptera</taxon>
        <taxon>Endopterygota</taxon>
        <taxon>Diptera</taxon>
        <taxon>Brachycera</taxon>
        <taxon>Muscomorpha</taxon>
        <taxon>Ephydroidea</taxon>
        <taxon>Drosophilidae</taxon>
        <taxon>Drosophila</taxon>
        <taxon>Sophophora</taxon>
    </lineage>
</organism>
<evidence type="ECO:0000256" key="5">
    <source>
        <dbReference type="ARBA" id="ARBA00022725"/>
    </source>
</evidence>
<dbReference type="GO" id="GO:0005549">
    <property type="term" value="F:odorant binding"/>
    <property type="evidence" value="ECO:0007669"/>
    <property type="project" value="InterPro"/>
</dbReference>
<evidence type="ECO:0000256" key="11">
    <source>
        <dbReference type="SAM" id="Phobius"/>
    </source>
</evidence>
<evidence type="ECO:0000256" key="2">
    <source>
        <dbReference type="ARBA" id="ARBA00022475"/>
    </source>
</evidence>
<dbReference type="PANTHER" id="PTHR21137">
    <property type="entry name" value="ODORANT RECEPTOR"/>
    <property type="match status" value="1"/>
</dbReference>
<dbReference type="GO" id="GO:0007165">
    <property type="term" value="P:signal transduction"/>
    <property type="evidence" value="ECO:0007669"/>
    <property type="project" value="UniProtKB-KW"/>
</dbReference>
<keyword evidence="5" id="KW-0552">Olfaction</keyword>
<keyword evidence="6 11" id="KW-1133">Transmembrane helix</keyword>
<evidence type="ECO:0000256" key="9">
    <source>
        <dbReference type="ARBA" id="ARBA00023224"/>
    </source>
</evidence>
<accession>A0AB40A5T1</accession>
<dbReference type="AlphaFoldDB" id="A0AB40A5T1"/>
<keyword evidence="2" id="KW-1003">Cell membrane</keyword>
<dbReference type="GeneID" id="108014514"/>
<feature type="transmembrane region" description="Helical" evidence="11">
    <location>
        <begin position="305"/>
        <end position="324"/>
    </location>
</feature>
<reference evidence="13" key="1">
    <citation type="submission" date="2025-08" db="UniProtKB">
        <authorList>
            <consortium name="RefSeq"/>
        </authorList>
    </citation>
    <scope>IDENTIFICATION</scope>
</reference>
<evidence type="ECO:0000256" key="7">
    <source>
        <dbReference type="ARBA" id="ARBA00023136"/>
    </source>
</evidence>
<feature type="transmembrane region" description="Helical" evidence="11">
    <location>
        <begin position="272"/>
        <end position="293"/>
    </location>
</feature>
<keyword evidence="8 13" id="KW-0675">Receptor</keyword>
<feature type="transmembrane region" description="Helical" evidence="11">
    <location>
        <begin position="399"/>
        <end position="420"/>
    </location>
</feature>
<dbReference type="Proteomes" id="UP001652628">
    <property type="component" value="Chromosome 3"/>
</dbReference>
<dbReference type="RefSeq" id="XP_036671885.3">
    <property type="nucleotide sequence ID" value="XM_036815990.3"/>
</dbReference>
<dbReference type="InterPro" id="IPR004117">
    <property type="entry name" value="7tm6_olfct_rcpt"/>
</dbReference>
<feature type="transmembrane region" description="Helical" evidence="11">
    <location>
        <begin position="365"/>
        <end position="387"/>
    </location>
</feature>
<sequence length="718" mass="83633">MEFHEYFEYFDRSCRFTMAPRFKWSGRPAENDSYPLLRKTFFLLGSFCLGYQIFGVILYWLLFDRKAEDTQKFVAGISEATGALMLVSVGFYNICALQYHRTEIEKLLTDLMELYPRPRERHYRCRHYHKLANGFMKFEFVYFWMFVMYYNTAPLVVLLYEHLTDEMDVSYKTQINTWYPWRIHGSAVGYGLGHFATCIASIAGVAFSLGTHNLICIFTYQLKLHFDAIANQLLELDSRHPGANQELRRLIAYHSHVIRIADEFNEVMNFSFLGGLLFSTIALCMTSVAILLLDLVSAFKCVNGLVAFIVYNFVICFLGTEFSIGMQLEDFMFYQDLVSQGAQFPRFEWNGRRSLGVKRSLPGRIIFWFGAVNLIYHNIGCFMYGYFVDGSTKDPIEYIAELAAVGAMLGFTIVGTLNLWKILSLKPHIEELMEEFEKLFQLTKRRSYRSQHYFESYTRFIRILVVFTSSCIVYYNLLPNILMIRELLTESQDLSYRIQSSAWYPWKIQGSIPGFLVAVICQAFSCQTNLCVIMFSQFLVSFFGIQLEIHFDGLARQLEGIDAKHPSAKEQLRSLIIYHKKILNLADRVNRIFNFTFFISLSISMISMCFLAFSVTMFDLGTALKHVLGLLIFMIYNYCMCRNGTYLIFASDKVLPAAFYNNWYEGDLAYRKMLLILMMRATKPYVWRTYKLAPVSITTYMATLKFSYQMFTCVRSLK</sequence>
<proteinExistence type="predicted"/>
<keyword evidence="3" id="KW-0716">Sensory transduction</keyword>
<feature type="transmembrane region" description="Helical" evidence="11">
    <location>
        <begin position="460"/>
        <end position="478"/>
    </location>
</feature>
<comment type="subunit">
    <text evidence="10">Interacts with Orco. Complexes exist early in the endomembrane system in olfactory sensory neurons (OSNs), coupling these complexes to the conserved ciliary trafficking pathway.</text>
</comment>
<feature type="transmembrane region" description="Helical" evidence="11">
    <location>
        <begin position="592"/>
        <end position="614"/>
    </location>
</feature>
<dbReference type="PANTHER" id="PTHR21137:SF44">
    <property type="entry name" value="ODORANT RECEPTOR 13A-RELATED"/>
    <property type="match status" value="1"/>
</dbReference>
<protein>
    <submittedName>
        <fullName evidence="13">Odorant receptor 69a isoform X5</fullName>
    </submittedName>
</protein>
<keyword evidence="12" id="KW-1185">Reference proteome</keyword>
<evidence type="ECO:0000256" key="3">
    <source>
        <dbReference type="ARBA" id="ARBA00022606"/>
    </source>
</evidence>
<evidence type="ECO:0000256" key="1">
    <source>
        <dbReference type="ARBA" id="ARBA00004651"/>
    </source>
</evidence>
<dbReference type="GO" id="GO:0005886">
    <property type="term" value="C:plasma membrane"/>
    <property type="evidence" value="ECO:0007669"/>
    <property type="project" value="UniProtKB-SubCell"/>
</dbReference>
<feature type="transmembrane region" description="Helical" evidence="11">
    <location>
        <begin position="140"/>
        <end position="160"/>
    </location>
</feature>
<evidence type="ECO:0000256" key="4">
    <source>
        <dbReference type="ARBA" id="ARBA00022692"/>
    </source>
</evidence>
<keyword evidence="9" id="KW-0807">Transducer</keyword>
<evidence type="ECO:0000313" key="12">
    <source>
        <dbReference type="Proteomes" id="UP001652628"/>
    </source>
</evidence>